<dbReference type="Proteomes" id="UP000094329">
    <property type="component" value="Unassembled WGS sequence"/>
</dbReference>
<evidence type="ECO:0000256" key="4">
    <source>
        <dbReference type="ARBA" id="ARBA00022475"/>
    </source>
</evidence>
<evidence type="ECO:0000256" key="1">
    <source>
        <dbReference type="ARBA" id="ARBA00002254"/>
    </source>
</evidence>
<evidence type="ECO:0000256" key="10">
    <source>
        <dbReference type="RuleBase" id="RU364125"/>
    </source>
</evidence>
<comment type="similarity">
    <text evidence="3 10">Belongs to the FliL family.</text>
</comment>
<evidence type="ECO:0000313" key="12">
    <source>
        <dbReference type="Proteomes" id="UP000094329"/>
    </source>
</evidence>
<keyword evidence="7 10" id="KW-0283">Flagellar rotation</keyword>
<protein>
    <recommendedName>
        <fullName evidence="10">Flagellar protein FliL</fullName>
    </recommendedName>
</protein>
<dbReference type="RefSeq" id="WP_069314125.1">
    <property type="nucleotide sequence ID" value="NZ_MDTU01000003.1"/>
</dbReference>
<comment type="caution">
    <text evidence="11">The sequence shown here is derived from an EMBL/GenBank/DDBJ whole genome shotgun (WGS) entry which is preliminary data.</text>
</comment>
<evidence type="ECO:0000256" key="2">
    <source>
        <dbReference type="ARBA" id="ARBA00004162"/>
    </source>
</evidence>
<dbReference type="EMBL" id="MDTU01000003">
    <property type="protein sequence ID" value="ODN41332.1"/>
    <property type="molecule type" value="Genomic_DNA"/>
</dbReference>
<proteinExistence type="inferred from homology"/>
<dbReference type="PANTHER" id="PTHR35091">
    <property type="entry name" value="FLAGELLAR PROTEIN FLIL"/>
    <property type="match status" value="1"/>
</dbReference>
<keyword evidence="5 10" id="KW-0145">Chemotaxis</keyword>
<evidence type="ECO:0000313" key="11">
    <source>
        <dbReference type="EMBL" id="ODN41332.1"/>
    </source>
</evidence>
<keyword evidence="4" id="KW-1003">Cell membrane</keyword>
<sequence>MITKRQKKVNAIKLLLLFALLLSPLLALSTDSYVHLRPQFLTNLQGSKKYLYTEVSLLIVDDTTTEKIVNTHLPLIRSSLVDLFSRQSLKNLSMKSGINGLQNEAVKLINKLLQEHGETVEVKRVLFTKFNIS</sequence>
<reference evidence="11 12" key="1">
    <citation type="submission" date="2016-08" db="EMBL/GenBank/DDBJ databases">
        <title>Draft genome sequence of Candidatus Piscirickettsia litoralis, from seawater.</title>
        <authorList>
            <person name="Wan X."/>
            <person name="Lee A.J."/>
            <person name="Hou S."/>
            <person name="Donachie S.P."/>
        </authorList>
    </citation>
    <scope>NUCLEOTIDE SEQUENCE [LARGE SCALE GENOMIC DNA]</scope>
    <source>
        <strain evidence="11 12">Y2</strain>
    </source>
</reference>
<evidence type="ECO:0000256" key="7">
    <source>
        <dbReference type="ARBA" id="ARBA00022779"/>
    </source>
</evidence>
<organism evidence="11 12">
    <name type="scientific">Piscirickettsia litoralis</name>
    <dbReference type="NCBI Taxonomy" id="1891921"/>
    <lineage>
        <taxon>Bacteria</taxon>
        <taxon>Pseudomonadati</taxon>
        <taxon>Pseudomonadota</taxon>
        <taxon>Gammaproteobacteria</taxon>
        <taxon>Thiotrichales</taxon>
        <taxon>Piscirickettsiaceae</taxon>
        <taxon>Piscirickettsia</taxon>
    </lineage>
</organism>
<keyword evidence="11" id="KW-0969">Cilium</keyword>
<evidence type="ECO:0000256" key="9">
    <source>
        <dbReference type="ARBA" id="ARBA00023136"/>
    </source>
</evidence>
<accession>A0ABX2ZZ89</accession>
<evidence type="ECO:0000256" key="6">
    <source>
        <dbReference type="ARBA" id="ARBA00022692"/>
    </source>
</evidence>
<dbReference type="InterPro" id="IPR005503">
    <property type="entry name" value="FliL"/>
</dbReference>
<keyword evidence="11" id="KW-0282">Flagellum</keyword>
<keyword evidence="8" id="KW-1133">Transmembrane helix</keyword>
<comment type="subcellular location">
    <subcellularLocation>
        <location evidence="10">Cell inner membrane</location>
    </subcellularLocation>
    <subcellularLocation>
        <location evidence="2">Cell membrane</location>
        <topology evidence="2">Single-pass membrane protein</topology>
    </subcellularLocation>
</comment>
<gene>
    <name evidence="11" type="ORF">BGC07_16305</name>
</gene>
<comment type="function">
    <text evidence="1 10">Controls the rotational direction of flagella during chemotaxis.</text>
</comment>
<keyword evidence="10" id="KW-0997">Cell inner membrane</keyword>
<keyword evidence="6" id="KW-0812">Transmembrane</keyword>
<keyword evidence="9 10" id="KW-0472">Membrane</keyword>
<dbReference type="Pfam" id="PF03748">
    <property type="entry name" value="FliL"/>
    <property type="match status" value="1"/>
</dbReference>
<evidence type="ECO:0000256" key="5">
    <source>
        <dbReference type="ARBA" id="ARBA00022500"/>
    </source>
</evidence>
<evidence type="ECO:0000256" key="3">
    <source>
        <dbReference type="ARBA" id="ARBA00008281"/>
    </source>
</evidence>
<name>A0ABX2ZZ89_9GAMM</name>
<evidence type="ECO:0000256" key="8">
    <source>
        <dbReference type="ARBA" id="ARBA00022989"/>
    </source>
</evidence>
<keyword evidence="12" id="KW-1185">Reference proteome</keyword>
<dbReference type="PANTHER" id="PTHR35091:SF2">
    <property type="entry name" value="FLAGELLAR PROTEIN FLIL"/>
    <property type="match status" value="1"/>
</dbReference>
<keyword evidence="11" id="KW-0966">Cell projection</keyword>